<dbReference type="PANTHER" id="PTHR42756">
    <property type="entry name" value="TRANSCRIPTIONAL REGULATOR, MARR"/>
    <property type="match status" value="1"/>
</dbReference>
<dbReference type="AlphaFoldDB" id="A0A0J5V5B9"/>
<dbReference type="PROSITE" id="PS50995">
    <property type="entry name" value="HTH_MARR_2"/>
    <property type="match status" value="1"/>
</dbReference>
<dbReference type="SUPFAM" id="SSF46785">
    <property type="entry name" value="Winged helix' DNA-binding domain"/>
    <property type="match status" value="1"/>
</dbReference>
<reference evidence="5" key="1">
    <citation type="submission" date="2015-07" db="EMBL/GenBank/DDBJ databases">
        <title>Fjat-14235 jcm11544.</title>
        <authorList>
            <person name="Liu B."/>
            <person name="Wang J."/>
            <person name="Zhu Y."/>
            <person name="Liu G."/>
            <person name="Chen Q."/>
            <person name="Chen Z."/>
            <person name="Lan J."/>
            <person name="Che J."/>
            <person name="Ge C."/>
            <person name="Shi H."/>
            <person name="Pan Z."/>
            <person name="Liu X."/>
        </authorList>
    </citation>
    <scope>NUCLEOTIDE SEQUENCE [LARGE SCALE GENOMIC DNA]</scope>
    <source>
        <strain evidence="5">JCM 11544</strain>
    </source>
</reference>
<evidence type="ECO:0000256" key="2">
    <source>
        <dbReference type="ARBA" id="ARBA00023125"/>
    </source>
</evidence>
<dbReference type="SMART" id="SM00347">
    <property type="entry name" value="HTH_MARR"/>
    <property type="match status" value="1"/>
</dbReference>
<dbReference type="InterPro" id="IPR000835">
    <property type="entry name" value="HTH_MarR-typ"/>
</dbReference>
<dbReference type="EMBL" id="LGUE01000008">
    <property type="protein sequence ID" value="KON83186.1"/>
    <property type="molecule type" value="Genomic_DNA"/>
</dbReference>
<dbReference type="InterPro" id="IPR036388">
    <property type="entry name" value="WH-like_DNA-bd_sf"/>
</dbReference>
<keyword evidence="5" id="KW-1185">Reference proteome</keyword>
<dbReference type="PANTHER" id="PTHR42756:SF1">
    <property type="entry name" value="TRANSCRIPTIONAL REPRESSOR OF EMRAB OPERON"/>
    <property type="match status" value="1"/>
</dbReference>
<dbReference type="OrthoDB" id="1853358at2"/>
<keyword evidence="1" id="KW-0805">Transcription regulation</keyword>
<sequence length="151" mass="16915">MNKEKQSEMREMLQQLVRDFGLLQRDGSDCCGITVTQSHIVYELQKSPAISLQTLAQKLVMDTGMLSKQVNKLVEMELLSRTADPKDRRYVLLALTDTGEEKADEIAGQMLQYIGNIFQFIEPAKHDQVMESMSLLLSAMRQNGGNGSCAT</sequence>
<keyword evidence="3" id="KW-0804">Transcription</keyword>
<comment type="caution">
    <text evidence="4">The sequence shown here is derived from an EMBL/GenBank/DDBJ whole genome shotgun (WGS) entry which is preliminary data.</text>
</comment>
<dbReference type="Pfam" id="PF01047">
    <property type="entry name" value="MarR"/>
    <property type="match status" value="1"/>
</dbReference>
<accession>A0A0J5V5B9</accession>
<dbReference type="Proteomes" id="UP000037405">
    <property type="component" value="Unassembled WGS sequence"/>
</dbReference>
<dbReference type="Gene3D" id="1.10.10.10">
    <property type="entry name" value="Winged helix-like DNA-binding domain superfamily/Winged helix DNA-binding domain"/>
    <property type="match status" value="1"/>
</dbReference>
<protein>
    <submittedName>
        <fullName evidence="4">MarR family transcriptional regulator</fullName>
    </submittedName>
</protein>
<dbReference type="STRING" id="189381.GCA_900166615_00138"/>
<dbReference type="PATRIC" id="fig|189381.11.peg.2924"/>
<dbReference type="InterPro" id="IPR036390">
    <property type="entry name" value="WH_DNA-bd_sf"/>
</dbReference>
<evidence type="ECO:0000256" key="1">
    <source>
        <dbReference type="ARBA" id="ARBA00023015"/>
    </source>
</evidence>
<gene>
    <name evidence="4" type="ORF">AF331_20400</name>
</gene>
<keyword evidence="2" id="KW-0238">DNA-binding</keyword>
<dbReference type="RefSeq" id="WP_048016117.1">
    <property type="nucleotide sequence ID" value="NZ_CAXQIX010000064.1"/>
</dbReference>
<dbReference type="GO" id="GO:0003700">
    <property type="term" value="F:DNA-binding transcription factor activity"/>
    <property type="evidence" value="ECO:0007669"/>
    <property type="project" value="InterPro"/>
</dbReference>
<organism evidence="4 5">
    <name type="scientific">Rossellomorea marisflavi</name>
    <dbReference type="NCBI Taxonomy" id="189381"/>
    <lineage>
        <taxon>Bacteria</taxon>
        <taxon>Bacillati</taxon>
        <taxon>Bacillota</taxon>
        <taxon>Bacilli</taxon>
        <taxon>Bacillales</taxon>
        <taxon>Bacillaceae</taxon>
        <taxon>Rossellomorea</taxon>
    </lineage>
</organism>
<dbReference type="GO" id="GO:0003677">
    <property type="term" value="F:DNA binding"/>
    <property type="evidence" value="ECO:0007669"/>
    <property type="project" value="UniProtKB-KW"/>
</dbReference>
<name>A0A0J5V5B9_9BACI</name>
<proteinExistence type="predicted"/>
<evidence type="ECO:0000313" key="4">
    <source>
        <dbReference type="EMBL" id="KON83186.1"/>
    </source>
</evidence>
<evidence type="ECO:0000256" key="3">
    <source>
        <dbReference type="ARBA" id="ARBA00023163"/>
    </source>
</evidence>
<evidence type="ECO:0000313" key="5">
    <source>
        <dbReference type="Proteomes" id="UP000037405"/>
    </source>
</evidence>